<gene>
    <name evidence="3" type="ORF">NW766_010867</name>
</gene>
<feature type="chain" id="PRO_5040981571" evidence="2">
    <location>
        <begin position="17"/>
        <end position="1303"/>
    </location>
</feature>
<feature type="region of interest" description="Disordered" evidence="1">
    <location>
        <begin position="51"/>
        <end position="491"/>
    </location>
</feature>
<feature type="compositionally biased region" description="Polar residues" evidence="1">
    <location>
        <begin position="219"/>
        <end position="229"/>
    </location>
</feature>
<feature type="compositionally biased region" description="Low complexity" evidence="1">
    <location>
        <begin position="230"/>
        <end position="245"/>
    </location>
</feature>
<feature type="compositionally biased region" description="Polar residues" evidence="1">
    <location>
        <begin position="295"/>
        <end position="318"/>
    </location>
</feature>
<evidence type="ECO:0000256" key="1">
    <source>
        <dbReference type="SAM" id="MobiDB-lite"/>
    </source>
</evidence>
<dbReference type="Proteomes" id="UP001152130">
    <property type="component" value="Unassembled WGS sequence"/>
</dbReference>
<feature type="compositionally biased region" description="Polar residues" evidence="1">
    <location>
        <begin position="51"/>
        <end position="69"/>
    </location>
</feature>
<feature type="compositionally biased region" description="Polar residues" evidence="1">
    <location>
        <begin position="1062"/>
        <end position="1084"/>
    </location>
</feature>
<evidence type="ECO:0000313" key="4">
    <source>
        <dbReference type="Proteomes" id="UP001152130"/>
    </source>
</evidence>
<accession>A0A9W8U6K2</accession>
<comment type="caution">
    <text evidence="3">The sequence shown here is derived from an EMBL/GenBank/DDBJ whole genome shotgun (WGS) entry which is preliminary data.</text>
</comment>
<reference evidence="3" key="1">
    <citation type="submission" date="2022-10" db="EMBL/GenBank/DDBJ databases">
        <title>Fusarium specimens isolated from Avocado Roots.</title>
        <authorList>
            <person name="Stajich J."/>
            <person name="Roper C."/>
            <person name="Heimlech-Rivalta G."/>
        </authorList>
    </citation>
    <scope>NUCLEOTIDE SEQUENCE</scope>
    <source>
        <strain evidence="3">CF00143</strain>
    </source>
</reference>
<feature type="compositionally biased region" description="Low complexity" evidence="1">
    <location>
        <begin position="140"/>
        <end position="155"/>
    </location>
</feature>
<feature type="compositionally biased region" description="Polar residues" evidence="1">
    <location>
        <begin position="161"/>
        <end position="176"/>
    </location>
</feature>
<organism evidence="3 4">
    <name type="scientific">Fusarium irregulare</name>
    <dbReference type="NCBI Taxonomy" id="2494466"/>
    <lineage>
        <taxon>Eukaryota</taxon>
        <taxon>Fungi</taxon>
        <taxon>Dikarya</taxon>
        <taxon>Ascomycota</taxon>
        <taxon>Pezizomycotina</taxon>
        <taxon>Sordariomycetes</taxon>
        <taxon>Hypocreomycetidae</taxon>
        <taxon>Hypocreales</taxon>
        <taxon>Nectriaceae</taxon>
        <taxon>Fusarium</taxon>
        <taxon>Fusarium incarnatum-equiseti species complex</taxon>
    </lineage>
</organism>
<feature type="signal peptide" evidence="2">
    <location>
        <begin position="1"/>
        <end position="16"/>
    </location>
</feature>
<feature type="compositionally biased region" description="Polar residues" evidence="1">
    <location>
        <begin position="264"/>
        <end position="287"/>
    </location>
</feature>
<keyword evidence="4" id="KW-1185">Reference proteome</keyword>
<protein>
    <submittedName>
        <fullName evidence="3">Uncharacterized protein</fullName>
    </submittedName>
</protein>
<keyword evidence="2" id="KW-0732">Signal</keyword>
<feature type="compositionally biased region" description="Low complexity" evidence="1">
    <location>
        <begin position="193"/>
        <end position="208"/>
    </location>
</feature>
<feature type="region of interest" description="Disordered" evidence="1">
    <location>
        <begin position="583"/>
        <end position="605"/>
    </location>
</feature>
<feature type="compositionally biased region" description="Acidic residues" evidence="1">
    <location>
        <begin position="589"/>
        <end position="599"/>
    </location>
</feature>
<proteinExistence type="predicted"/>
<evidence type="ECO:0000256" key="2">
    <source>
        <dbReference type="SAM" id="SignalP"/>
    </source>
</evidence>
<feature type="region of interest" description="Disordered" evidence="1">
    <location>
        <begin position="1049"/>
        <end position="1095"/>
    </location>
</feature>
<feature type="compositionally biased region" description="Polar residues" evidence="1">
    <location>
        <begin position="88"/>
        <end position="97"/>
    </location>
</feature>
<name>A0A9W8U6K2_9HYPO</name>
<feature type="compositionally biased region" description="Polar residues" evidence="1">
    <location>
        <begin position="335"/>
        <end position="402"/>
    </location>
</feature>
<sequence>MKRSLLLAFWSTGVLGGPCKPSKPSETSIADGISTESNQISLAISSTYIDSTKTSQDSGHETSTVTSPHESGHISVSIPFSESDLESHTQGYGSNTIGLPEGSVTGTASFPEPTLESGIVSGTSTEVLDSEETAGGAGTSGSPSSPHSEGSSPTGTAGSPVEQSIDTEVSGQSTGTVDAPGETDANTATDIPATISGSISGAASATATNPEASDPPGSVTVTGESQTTDSPIGISEGISEGPSGPTTAVGETGITAPGEGPSDASGTSSPVSDSESTGLATDRTSNGGPAPSHDPANTSSLPGETISGSGTDQDQVTATETDPAPGTDGTGTETSVSGPDQPATTALTNTISDDPSTLTQSNGNEFTSSTSGDVTKTHSGAITTDANDAPTTLPENQDQTTRSTEESAVVPSDQTSNGNPNETSSGQEDSSVVSTTDTNAAQPTTEGDNTTTNLVPDNTDASSTESSAANNGATTTESGLFETTDSNEVRSTTVPVVTEAPPGFNPTTVSDHPEWTSNTWITTTSEGSDPTVVPVLVGCNDCGGSGSGIILWGFPPVPNTWFQLPGLPKFSFTCIPPASGCTSTPVTEENGEDGDEDDEQSSRTTCTDKVTVTDCFVACTTYTGPAGETVTPECQTTCTRTQTGCSVTGTTTTSSAAVCGPSGESECTACTVDVLDDDDDSESLRRRSLERRGDVDIKNDIAGCDWSGTAVGAPRFPAYPGGNRVLNNEAKIVKDNSPLNQIKRWWRMTRDSTCVPHLNKIDESQFPKNLPSDVGPSIDHVYEKSMLLDFWRFIIDPAAPAVVGMTTGTPNKINCNDIKSYGGINSGTNLIQKVFDTYPGSQDVLNPKDAQFMDDFIGMDQWTNGIAKAQITDPQSIKDQADKKTSGGKAVSPKTSIKLAGKWINDKMVFLEALAIGVEMFNVQEAKDALIRQNLRIYQALVDMDENAKNCMNDDAVINGVWSFADKYQAFMTDRFAGNQPHSMNQGVIYSKNKLLAALSTDVANAAKIQNIPQGELTSWQKRLANMQDTNRAWEVSITFVWAGPTTSKRDTDGLSCDRPNPSLTTESITEPTKDSTTLATSVRTSSDMTTTSEEDVIATTQKVTTSNNPPPLTDFPTLTQQVPDITISTPDGSSCAETATVTNCNVGIGGGHGGPACIERETCNSWINTKTTSNTPSPTPTLIKPDATQNEKHCYNSGQRSNYEAITFAAESFCRDVVNDRVQGPVWSNYKLEGKKTPSGGYHFKLEFHVKEGCIWAANYDECMRYMKVPIDSCNCSAKGDKQGGWVENNCVIARIDPNSGL</sequence>
<feature type="compositionally biased region" description="Low complexity" evidence="1">
    <location>
        <begin position="319"/>
        <end position="334"/>
    </location>
</feature>
<feature type="compositionally biased region" description="Polar residues" evidence="1">
    <location>
        <begin position="412"/>
        <end position="491"/>
    </location>
</feature>
<dbReference type="EMBL" id="JAPDHF010000020">
    <property type="protein sequence ID" value="KAJ4006041.1"/>
    <property type="molecule type" value="Genomic_DNA"/>
</dbReference>
<evidence type="ECO:0000313" key="3">
    <source>
        <dbReference type="EMBL" id="KAJ4006041.1"/>
    </source>
</evidence>